<protein>
    <recommendedName>
        <fullName evidence="2">LRAT domain-containing protein</fullName>
    </recommendedName>
</protein>
<reference evidence="3 4" key="1">
    <citation type="submission" date="2017-10" db="EMBL/GenBank/DDBJ databases">
        <title>Frigbacter circumglobatus gen. nov. sp. nov., isolated from sediment cultured in situ.</title>
        <authorList>
            <person name="Zhao Z."/>
        </authorList>
    </citation>
    <scope>NUCLEOTIDE SEQUENCE [LARGE SCALE GENOMIC DNA]</scope>
    <source>
        <strain evidence="3 4">ZYL</strain>
    </source>
</reference>
<keyword evidence="4" id="KW-1185">Reference proteome</keyword>
<comment type="caution">
    <text evidence="3">The sequence shown here is derived from an EMBL/GenBank/DDBJ whole genome shotgun (WGS) entry which is preliminary data.</text>
</comment>
<evidence type="ECO:0000313" key="4">
    <source>
        <dbReference type="Proteomes" id="UP000229730"/>
    </source>
</evidence>
<evidence type="ECO:0000259" key="2">
    <source>
        <dbReference type="Pfam" id="PF04970"/>
    </source>
</evidence>
<feature type="transmembrane region" description="Helical" evidence="1">
    <location>
        <begin position="101"/>
        <end position="118"/>
    </location>
</feature>
<dbReference type="OrthoDB" id="9812095at2"/>
<dbReference type="Gene3D" id="3.90.1720.10">
    <property type="entry name" value="endopeptidase domain like (from Nostoc punctiforme)"/>
    <property type="match status" value="1"/>
</dbReference>
<accession>A0A2G4YPT3</accession>
<dbReference type="Pfam" id="PF04970">
    <property type="entry name" value="LRAT"/>
    <property type="match status" value="1"/>
</dbReference>
<dbReference type="InterPro" id="IPR007053">
    <property type="entry name" value="LRAT_dom"/>
</dbReference>
<evidence type="ECO:0000256" key="1">
    <source>
        <dbReference type="SAM" id="Phobius"/>
    </source>
</evidence>
<gene>
    <name evidence="3" type="ORF">CRD36_10830</name>
</gene>
<dbReference type="EMBL" id="PDEM01000024">
    <property type="protein sequence ID" value="PHZ84307.1"/>
    <property type="molecule type" value="Genomic_DNA"/>
</dbReference>
<feature type="domain" description="LRAT" evidence="2">
    <location>
        <begin position="26"/>
        <end position="95"/>
    </location>
</feature>
<sequence length="121" mass="13499">MYTQGEIIAAKLPLGLEHWGVVSEFGTVVSSSQRTGIVKEESMEVFSSGYEVISKGYPSNLTPNEVLIKARSVIGKEWKLITDNCQHFATWCHDNKHSPQLQWIIGAALVAGLLFFIVKYK</sequence>
<evidence type="ECO:0000313" key="3">
    <source>
        <dbReference type="EMBL" id="PHZ84307.1"/>
    </source>
</evidence>
<keyword evidence="1" id="KW-0472">Membrane</keyword>
<keyword evidence="1" id="KW-1133">Transmembrane helix</keyword>
<dbReference type="AlphaFoldDB" id="A0A2G4YPT3"/>
<organism evidence="3 4">
    <name type="scientific">Paremcibacter congregatus</name>
    <dbReference type="NCBI Taxonomy" id="2043170"/>
    <lineage>
        <taxon>Bacteria</taxon>
        <taxon>Pseudomonadati</taxon>
        <taxon>Pseudomonadota</taxon>
        <taxon>Alphaproteobacteria</taxon>
        <taxon>Emcibacterales</taxon>
        <taxon>Emcibacteraceae</taxon>
        <taxon>Paremcibacter</taxon>
    </lineage>
</organism>
<dbReference type="RefSeq" id="WP_099473121.1">
    <property type="nucleotide sequence ID" value="NZ_CP041025.1"/>
</dbReference>
<dbReference type="InParanoid" id="A0A2G4YPT3"/>
<name>A0A2G4YPT3_9PROT</name>
<keyword evidence="1" id="KW-0812">Transmembrane</keyword>
<proteinExistence type="predicted"/>
<dbReference type="Proteomes" id="UP000229730">
    <property type="component" value="Unassembled WGS sequence"/>
</dbReference>